<sequence length="46" mass="5559">MPLFLRYFRARIAAVQPLSACEFFIFMWVIRDNSHINSHDNALFYH</sequence>
<keyword evidence="1" id="KW-0614">Plasmid</keyword>
<gene>
    <name evidence="1" type="ORF">TP_088</name>
</gene>
<dbReference type="EMBL" id="KY689238">
    <property type="protein sequence ID" value="ASK07631.1"/>
    <property type="molecule type" value="Genomic_DNA"/>
</dbReference>
<proteinExistence type="predicted"/>
<organism evidence="1">
    <name type="scientific">Klebsiella pneumoniae</name>
    <dbReference type="NCBI Taxonomy" id="573"/>
    <lineage>
        <taxon>Bacteria</taxon>
        <taxon>Pseudomonadati</taxon>
        <taxon>Pseudomonadota</taxon>
        <taxon>Gammaproteobacteria</taxon>
        <taxon>Enterobacterales</taxon>
        <taxon>Enterobacteriaceae</taxon>
        <taxon>Klebsiella/Raoultella group</taxon>
        <taxon>Klebsiella</taxon>
        <taxon>Klebsiella pneumoniae complex</taxon>
    </lineage>
</organism>
<evidence type="ECO:0000313" key="1">
    <source>
        <dbReference type="EMBL" id="ASK07631.1"/>
    </source>
</evidence>
<dbReference type="AlphaFoldDB" id="A0A220QRF4"/>
<geneLocation type="plasmid" evidence="1">
    <name>pKPC_P16</name>
</geneLocation>
<name>A0A220QRF4_KLEPN</name>
<reference evidence="1" key="1">
    <citation type="submission" date="2017-07" db="EMBL/GenBank/DDBJ databases">
        <title>Dissemination of carbapenem-resistant Klebsiella pneumoniae harboring KPC-carried plasmid pKPC-P16, a pKPC-LK30 variant, in northern Taiwan.</title>
        <authorList>
            <person name="Chen J.-Y."/>
            <person name="Chen C.-H."/>
            <person name="Liao P.-C."/>
            <person name="Lu C.-W."/>
            <person name="Lin Y.-Y."/>
            <person name="Liou M.-L."/>
        </authorList>
    </citation>
    <scope>NUCLEOTIDE SEQUENCE</scope>
    <source>
        <strain evidence="1">TP-P16</strain>
        <plasmid evidence="1">pKPC_P16</plasmid>
    </source>
</reference>
<accession>A0A220QRF4</accession>
<protein>
    <submittedName>
        <fullName evidence="1">Uncharacterized protein</fullName>
    </submittedName>
</protein>